<evidence type="ECO:0000313" key="18">
    <source>
        <dbReference type="Proteomes" id="UP001279553"/>
    </source>
</evidence>
<dbReference type="AlphaFoldDB" id="A0AAW9DUA4"/>
<gene>
    <name evidence="17" type="primary">ribD</name>
    <name evidence="17" type="ORF">SIL87_17045</name>
</gene>
<evidence type="ECO:0000256" key="9">
    <source>
        <dbReference type="ARBA" id="ARBA00022857"/>
    </source>
</evidence>
<feature type="binding site" evidence="14">
    <location>
        <begin position="297"/>
        <end position="303"/>
    </location>
    <ligand>
        <name>NADP(+)</name>
        <dbReference type="ChEBI" id="CHEBI:58349"/>
    </ligand>
</feature>
<dbReference type="Pfam" id="PF00383">
    <property type="entry name" value="dCMP_cyt_deam_1"/>
    <property type="match status" value="1"/>
</dbReference>
<keyword evidence="18" id="KW-1185">Reference proteome</keyword>
<name>A0AAW9DUA4_ACIAO</name>
<organism evidence="17 18">
    <name type="scientific">Acidiphilium acidophilum</name>
    <name type="common">Thiobacillus acidophilus</name>
    <dbReference type="NCBI Taxonomy" id="76588"/>
    <lineage>
        <taxon>Bacteria</taxon>
        <taxon>Pseudomonadati</taxon>
        <taxon>Pseudomonadota</taxon>
        <taxon>Alphaproteobacteria</taxon>
        <taxon>Acetobacterales</taxon>
        <taxon>Acidocellaceae</taxon>
        <taxon>Acidiphilium</taxon>
    </lineage>
</organism>
<dbReference type="GO" id="GO:0008270">
    <property type="term" value="F:zinc ion binding"/>
    <property type="evidence" value="ECO:0007669"/>
    <property type="project" value="InterPro"/>
</dbReference>
<feature type="binding site" evidence="15">
    <location>
        <position position="75"/>
    </location>
    <ligand>
        <name>Zn(2+)</name>
        <dbReference type="ChEBI" id="CHEBI:29105"/>
        <note>catalytic</note>
    </ligand>
</feature>
<dbReference type="CDD" id="cd01284">
    <property type="entry name" value="Riboflavin_deaminase-reductase"/>
    <property type="match status" value="1"/>
</dbReference>
<feature type="binding site" evidence="14">
    <location>
        <position position="207"/>
    </location>
    <ligand>
        <name>substrate</name>
    </ligand>
</feature>
<comment type="catalytic activity">
    <reaction evidence="12">
        <text>5-amino-6-(5-phospho-D-ribitylamino)uracil + NADP(+) = 5-amino-6-(5-phospho-D-ribosylamino)uracil + NADPH + H(+)</text>
        <dbReference type="Rhea" id="RHEA:17845"/>
        <dbReference type="ChEBI" id="CHEBI:15378"/>
        <dbReference type="ChEBI" id="CHEBI:57783"/>
        <dbReference type="ChEBI" id="CHEBI:58349"/>
        <dbReference type="ChEBI" id="CHEBI:58421"/>
        <dbReference type="ChEBI" id="CHEBI:58453"/>
        <dbReference type="EC" id="1.1.1.193"/>
    </reaction>
</comment>
<evidence type="ECO:0000256" key="12">
    <source>
        <dbReference type="PIRNR" id="PIRNR006769"/>
    </source>
</evidence>
<dbReference type="InterPro" id="IPR011549">
    <property type="entry name" value="RibD_C"/>
</dbReference>
<feature type="binding site" evidence="14">
    <location>
        <position position="196"/>
    </location>
    <ligand>
        <name>NADP(+)</name>
        <dbReference type="ChEBI" id="CHEBI:58349"/>
    </ligand>
</feature>
<dbReference type="Pfam" id="PF01872">
    <property type="entry name" value="RibD_C"/>
    <property type="match status" value="1"/>
</dbReference>
<dbReference type="EMBL" id="JAWXYB010000018">
    <property type="protein sequence ID" value="MDX5932466.1"/>
    <property type="molecule type" value="Genomic_DNA"/>
</dbReference>
<sequence length="364" mass="37408">MTDDEYMRAALSLARRGLGETAPNPTVGCVIVNEGRVAGRGRTGPGGRPHAETEALAMAGDRATGATAYVSLEPCAHHGRTPPCADALAAAGIARVVIACRDPDPRVDGAGIARLQAAGIAVVEGVRAAEAMALNAGFFARIGQGRPMVTLKLATSLDGRIATKGGDSQWITGEASRRTAHALRGSHDAVMIGVGTALADDPELTCRIDAYRDAPMTRVIVDSHLRLPLSGRLARGAAEHPLWILHRSGADPARIEAFGTIGARLIEVAPAEIGVDPAAALRALGEAGLTRVLVEGGGTLAASLLRAGLVDDIAWFTAPLVIGGDGVAAVAGFGVTALAEAIRFAHNATRASGGDRLTTYRRLD</sequence>
<comment type="pathway">
    <text evidence="3 12">Cofactor biosynthesis; riboflavin biosynthesis; 5-amino-6-(D-ribitylamino)uracil from GTP: step 3/4.</text>
</comment>
<comment type="caution">
    <text evidence="17">The sequence shown here is derived from an EMBL/GenBank/DDBJ whole genome shotgun (WGS) entry which is preliminary data.</text>
</comment>
<evidence type="ECO:0000256" key="15">
    <source>
        <dbReference type="PIRSR" id="PIRSR006769-3"/>
    </source>
</evidence>
<keyword evidence="6 12" id="KW-0686">Riboflavin biosynthesis</keyword>
<keyword evidence="10 12" id="KW-0560">Oxidoreductase</keyword>
<dbReference type="SUPFAM" id="SSF53927">
    <property type="entry name" value="Cytidine deaminase-like"/>
    <property type="match status" value="1"/>
</dbReference>
<feature type="binding site" evidence="15">
    <location>
        <position position="84"/>
    </location>
    <ligand>
        <name>Zn(2+)</name>
        <dbReference type="ChEBI" id="CHEBI:29105"/>
        <note>catalytic</note>
    </ligand>
</feature>
<dbReference type="InterPro" id="IPR016193">
    <property type="entry name" value="Cytidine_deaminase-like"/>
</dbReference>
<evidence type="ECO:0000256" key="8">
    <source>
        <dbReference type="ARBA" id="ARBA00022833"/>
    </source>
</evidence>
<feature type="binding site" evidence="14">
    <location>
        <position position="295"/>
    </location>
    <ligand>
        <name>substrate</name>
    </ligand>
</feature>
<keyword evidence="11" id="KW-0511">Multifunctional enzyme</keyword>
<evidence type="ECO:0000313" key="17">
    <source>
        <dbReference type="EMBL" id="MDX5932466.1"/>
    </source>
</evidence>
<dbReference type="InterPro" id="IPR016192">
    <property type="entry name" value="APOBEC/CMP_deaminase_Zn-bd"/>
</dbReference>
<dbReference type="PANTHER" id="PTHR38011:SF7">
    <property type="entry name" value="2,5-DIAMINO-6-RIBOSYLAMINO-4(3H)-PYRIMIDINONE 5'-PHOSPHATE REDUCTASE"/>
    <property type="match status" value="1"/>
</dbReference>
<dbReference type="InterPro" id="IPR024072">
    <property type="entry name" value="DHFR-like_dom_sf"/>
</dbReference>
<feature type="binding site" evidence="14">
    <location>
        <position position="223"/>
    </location>
    <ligand>
        <name>NADP(+)</name>
        <dbReference type="ChEBI" id="CHEBI:58349"/>
    </ligand>
</feature>
<dbReference type="GO" id="GO:0008835">
    <property type="term" value="F:diaminohydroxyphosphoribosylaminopyrimidine deaminase activity"/>
    <property type="evidence" value="ECO:0007669"/>
    <property type="project" value="UniProtKB-EC"/>
</dbReference>
<feature type="binding site" evidence="15">
    <location>
        <position position="50"/>
    </location>
    <ligand>
        <name>Zn(2+)</name>
        <dbReference type="ChEBI" id="CHEBI:29105"/>
        <note>catalytic</note>
    </ligand>
</feature>
<keyword evidence="12 17" id="KW-0378">Hydrolase</keyword>
<evidence type="ECO:0000256" key="10">
    <source>
        <dbReference type="ARBA" id="ARBA00023002"/>
    </source>
</evidence>
<evidence type="ECO:0000256" key="1">
    <source>
        <dbReference type="ARBA" id="ARBA00002151"/>
    </source>
</evidence>
<feature type="binding site" evidence="14">
    <location>
        <position position="200"/>
    </location>
    <ligand>
        <name>NADP(+)</name>
        <dbReference type="ChEBI" id="CHEBI:58349"/>
    </ligand>
</feature>
<evidence type="ECO:0000256" key="13">
    <source>
        <dbReference type="PIRSR" id="PIRSR006769-1"/>
    </source>
</evidence>
<evidence type="ECO:0000256" key="3">
    <source>
        <dbReference type="ARBA" id="ARBA00004910"/>
    </source>
</evidence>
<feature type="binding site" evidence="14">
    <location>
        <position position="154"/>
    </location>
    <ligand>
        <name>NADP(+)</name>
        <dbReference type="ChEBI" id="CHEBI:58349"/>
    </ligand>
</feature>
<dbReference type="EC" id="1.1.1.193" evidence="12"/>
<evidence type="ECO:0000256" key="6">
    <source>
        <dbReference type="ARBA" id="ARBA00022619"/>
    </source>
</evidence>
<dbReference type="GO" id="GO:0008703">
    <property type="term" value="F:5-amino-6-(5-phosphoribosylamino)uracil reductase activity"/>
    <property type="evidence" value="ECO:0007669"/>
    <property type="project" value="UniProtKB-EC"/>
</dbReference>
<dbReference type="GO" id="GO:0009231">
    <property type="term" value="P:riboflavin biosynthetic process"/>
    <property type="evidence" value="ECO:0007669"/>
    <property type="project" value="UniProtKB-KW"/>
</dbReference>
<evidence type="ECO:0000256" key="11">
    <source>
        <dbReference type="ARBA" id="ARBA00023268"/>
    </source>
</evidence>
<feature type="binding site" evidence="14">
    <location>
        <position position="170"/>
    </location>
    <ligand>
        <name>NADP(+)</name>
        <dbReference type="ChEBI" id="CHEBI:58349"/>
    </ligand>
</feature>
<evidence type="ECO:0000256" key="7">
    <source>
        <dbReference type="ARBA" id="ARBA00022723"/>
    </source>
</evidence>
<dbReference type="PROSITE" id="PS51747">
    <property type="entry name" value="CYT_DCMP_DEAMINASES_2"/>
    <property type="match status" value="1"/>
</dbReference>
<comment type="function">
    <text evidence="1 12">Converts 2,5-diamino-6-(ribosylamino)-4(3h)-pyrimidinone 5'-phosphate into 5-amino-6-(ribosylamino)-2,4(1h,3h)-pyrimidinedione 5'-phosphate.</text>
</comment>
<dbReference type="Proteomes" id="UP001279553">
    <property type="component" value="Unassembled WGS sequence"/>
</dbReference>
<dbReference type="GO" id="GO:0050661">
    <property type="term" value="F:NADP binding"/>
    <property type="evidence" value="ECO:0007669"/>
    <property type="project" value="InterPro"/>
</dbReference>
<dbReference type="PIRSF" id="PIRSF006769">
    <property type="entry name" value="RibD"/>
    <property type="match status" value="1"/>
</dbReference>
<dbReference type="InterPro" id="IPR004794">
    <property type="entry name" value="Eubact_RibD"/>
</dbReference>
<dbReference type="InterPro" id="IPR002125">
    <property type="entry name" value="CMP_dCMP_dom"/>
</dbReference>
<dbReference type="Gene3D" id="3.40.140.10">
    <property type="entry name" value="Cytidine Deaminase, domain 2"/>
    <property type="match status" value="1"/>
</dbReference>
<dbReference type="NCBIfam" id="TIGR00227">
    <property type="entry name" value="ribD_Cterm"/>
    <property type="match status" value="1"/>
</dbReference>
<dbReference type="InterPro" id="IPR002734">
    <property type="entry name" value="RibDG_C"/>
</dbReference>
<dbReference type="EC" id="3.5.4.26" evidence="12"/>
<protein>
    <recommendedName>
        <fullName evidence="12">Riboflavin biosynthesis protein RibD</fullName>
    </recommendedName>
    <domain>
        <recommendedName>
            <fullName evidence="12">Diaminohydroxyphosphoribosylaminopyrimidine deaminase</fullName>
            <shortName evidence="12">DRAP deaminase</shortName>
            <ecNumber evidence="12">3.5.4.26</ecNumber>
        </recommendedName>
        <alternativeName>
            <fullName evidence="12">Riboflavin-specific deaminase</fullName>
        </alternativeName>
    </domain>
    <domain>
        <recommendedName>
            <fullName evidence="12">5-amino-6-(5-phosphoribosylamino)uracil reductase</fullName>
            <ecNumber evidence="12">1.1.1.193</ecNumber>
        </recommendedName>
        <alternativeName>
            <fullName evidence="12">HTP reductase</fullName>
        </alternativeName>
    </domain>
</protein>
<dbReference type="RefSeq" id="WP_319615317.1">
    <property type="nucleotide sequence ID" value="NZ_JAWXYB010000018.1"/>
</dbReference>
<dbReference type="PROSITE" id="PS00903">
    <property type="entry name" value="CYT_DCMP_DEAMINASES_1"/>
    <property type="match status" value="1"/>
</dbReference>
<dbReference type="SUPFAM" id="SSF53597">
    <property type="entry name" value="Dihydrofolate reductase-like"/>
    <property type="match status" value="1"/>
</dbReference>
<keyword evidence="8 12" id="KW-0862">Zinc</keyword>
<keyword evidence="7 12" id="KW-0479">Metal-binding</keyword>
<comment type="cofactor">
    <cofactor evidence="12 15">
        <name>Zn(2+)</name>
        <dbReference type="ChEBI" id="CHEBI:29105"/>
    </cofactor>
    <text evidence="12 15">Binds 1 zinc ion.</text>
</comment>
<feature type="binding site" evidence="14">
    <location>
        <position position="184"/>
    </location>
    <ligand>
        <name>substrate</name>
    </ligand>
</feature>
<comment type="similarity">
    <text evidence="5 12">In the C-terminal section; belongs to the HTP reductase family.</text>
</comment>
<evidence type="ECO:0000256" key="5">
    <source>
        <dbReference type="ARBA" id="ARBA00007417"/>
    </source>
</evidence>
<comment type="catalytic activity">
    <reaction evidence="12">
        <text>2,5-diamino-6-hydroxy-4-(5-phosphoribosylamino)-pyrimidine + H2O + H(+) = 5-amino-6-(5-phospho-D-ribosylamino)uracil + NH4(+)</text>
        <dbReference type="Rhea" id="RHEA:21868"/>
        <dbReference type="ChEBI" id="CHEBI:15377"/>
        <dbReference type="ChEBI" id="CHEBI:15378"/>
        <dbReference type="ChEBI" id="CHEBI:28938"/>
        <dbReference type="ChEBI" id="CHEBI:58453"/>
        <dbReference type="ChEBI" id="CHEBI:58614"/>
        <dbReference type="EC" id="3.5.4.26"/>
    </reaction>
</comment>
<dbReference type="PANTHER" id="PTHR38011">
    <property type="entry name" value="DIHYDROFOLATE REDUCTASE FAMILY PROTEIN (AFU_ORTHOLOGUE AFUA_8G06820)"/>
    <property type="match status" value="1"/>
</dbReference>
<comment type="pathway">
    <text evidence="2 12">Cofactor biosynthesis; riboflavin biosynthesis; 5-amino-6-(D-ribitylamino)uracil from GTP: step 2/4.</text>
</comment>
<comment type="similarity">
    <text evidence="4 12">In the N-terminal section; belongs to the cytidine and deoxycytidylate deaminase family.</text>
</comment>
<feature type="binding site" evidence="14">
    <location>
        <position position="168"/>
    </location>
    <ligand>
        <name>substrate</name>
    </ligand>
</feature>
<evidence type="ECO:0000256" key="14">
    <source>
        <dbReference type="PIRSR" id="PIRSR006769-2"/>
    </source>
</evidence>
<feature type="active site" description="Proton donor" evidence="13">
    <location>
        <position position="52"/>
    </location>
</feature>
<reference evidence="17 18" key="1">
    <citation type="submission" date="2023-11" db="EMBL/GenBank/DDBJ databases">
        <title>MicrobeMod: A computational toolkit for identifying prokaryotic methylation and restriction-modification with nanopore sequencing.</title>
        <authorList>
            <person name="Crits-Christoph A."/>
            <person name="Kang S.C."/>
            <person name="Lee H."/>
            <person name="Ostrov N."/>
        </authorList>
    </citation>
    <scope>NUCLEOTIDE SEQUENCE [LARGE SCALE GENOMIC DNA]</scope>
    <source>
        <strain evidence="17 18">DSMZ 700</strain>
    </source>
</reference>
<dbReference type="InterPro" id="IPR050765">
    <property type="entry name" value="Riboflavin_Biosynth_HTPR"/>
</dbReference>
<feature type="binding site" evidence="14">
    <location>
        <position position="204"/>
    </location>
    <ligand>
        <name>substrate</name>
    </ligand>
</feature>
<evidence type="ECO:0000256" key="2">
    <source>
        <dbReference type="ARBA" id="ARBA00004882"/>
    </source>
</evidence>
<proteinExistence type="inferred from homology"/>
<evidence type="ECO:0000256" key="4">
    <source>
        <dbReference type="ARBA" id="ARBA00005259"/>
    </source>
</evidence>
<dbReference type="NCBIfam" id="TIGR00326">
    <property type="entry name" value="eubact_ribD"/>
    <property type="match status" value="1"/>
</dbReference>
<accession>A0AAW9DUA4</accession>
<feature type="domain" description="CMP/dCMP-type deaminase" evidence="16">
    <location>
        <begin position="1"/>
        <end position="122"/>
    </location>
</feature>
<dbReference type="Gene3D" id="3.40.430.10">
    <property type="entry name" value="Dihydrofolate Reductase, subunit A"/>
    <property type="match status" value="1"/>
</dbReference>
<evidence type="ECO:0000259" key="16">
    <source>
        <dbReference type="PROSITE" id="PS51747"/>
    </source>
</evidence>
<keyword evidence="9 12" id="KW-0521">NADP</keyword>